<reference evidence="2" key="1">
    <citation type="submission" date="2021-02" db="EMBL/GenBank/DDBJ databases">
        <authorList>
            <person name="Nowell W R."/>
        </authorList>
    </citation>
    <scope>NUCLEOTIDE SEQUENCE</scope>
</reference>
<feature type="non-terminal residue" evidence="2">
    <location>
        <position position="1"/>
    </location>
</feature>
<comment type="caution">
    <text evidence="2">The sequence shown here is derived from an EMBL/GenBank/DDBJ whole genome shotgun (WGS) entry which is preliminary data.</text>
</comment>
<dbReference type="EMBL" id="CAJOBJ010107195">
    <property type="protein sequence ID" value="CAF4614857.1"/>
    <property type="molecule type" value="Genomic_DNA"/>
</dbReference>
<evidence type="ECO:0000313" key="2">
    <source>
        <dbReference type="EMBL" id="CAF4614857.1"/>
    </source>
</evidence>
<organism evidence="2 3">
    <name type="scientific">Rotaria magnacalcarata</name>
    <dbReference type="NCBI Taxonomy" id="392030"/>
    <lineage>
        <taxon>Eukaryota</taxon>
        <taxon>Metazoa</taxon>
        <taxon>Spiralia</taxon>
        <taxon>Gnathifera</taxon>
        <taxon>Rotifera</taxon>
        <taxon>Eurotatoria</taxon>
        <taxon>Bdelloidea</taxon>
        <taxon>Philodinida</taxon>
        <taxon>Philodinidae</taxon>
        <taxon>Rotaria</taxon>
    </lineage>
</organism>
<dbReference type="Proteomes" id="UP000681720">
    <property type="component" value="Unassembled WGS sequence"/>
</dbReference>
<accession>A0A8S2Z6H8</accession>
<gene>
    <name evidence="2" type="ORF">GIL414_LOCUS39519</name>
</gene>
<name>A0A8S2Z6H8_9BILA</name>
<sequence length="29" mass="3233">MPEHNTGTMGGTMRLGRRTTHFVTDDSIL</sequence>
<evidence type="ECO:0000256" key="1">
    <source>
        <dbReference type="SAM" id="MobiDB-lite"/>
    </source>
</evidence>
<protein>
    <submittedName>
        <fullName evidence="2">Uncharacterized protein</fullName>
    </submittedName>
</protein>
<evidence type="ECO:0000313" key="3">
    <source>
        <dbReference type="Proteomes" id="UP000681720"/>
    </source>
</evidence>
<feature type="region of interest" description="Disordered" evidence="1">
    <location>
        <begin position="1"/>
        <end position="29"/>
    </location>
</feature>
<proteinExistence type="predicted"/>
<dbReference type="AlphaFoldDB" id="A0A8S2Z6H8"/>